<dbReference type="Pfam" id="PF13411">
    <property type="entry name" value="MerR_1"/>
    <property type="match status" value="1"/>
</dbReference>
<evidence type="ECO:0000313" key="7">
    <source>
        <dbReference type="Proteomes" id="UP000230407"/>
    </source>
</evidence>
<protein>
    <recommendedName>
        <fullName evidence="5">HTH merR-type domain-containing protein</fullName>
    </recommendedName>
</protein>
<keyword evidence="7" id="KW-1185">Reference proteome</keyword>
<accession>A0A2M8M5R6</accession>
<sequence>MLSIGEFSDMCQLPPQTLRFYHSEGLLVPADVDERTGYRSYRFDQVEQAMLITVLRGTGMSVELVRRALAEPDTALALLREHRAQVRRRRQAQDEALEDALRFFGTRPEVTLRRAPGARVVTKPVPDGAAGDGQYDWEAVETAVAAAVREVTGAVAACGAAVAGVPWRTWDAGTLKWEGQGVTAEGTHWLVHVPVAAEGETAEALRGALPGDAEVRDFEARDELSIFLPGRSSMAKYGTALSRLLAHPLDGAYPDLAGMRQLLHEDGVETAVPISRLDGSGGE</sequence>
<dbReference type="InterPro" id="IPR009061">
    <property type="entry name" value="DNA-bd_dom_put_sf"/>
</dbReference>
<organism evidence="6 7">
    <name type="scientific">Streptomyces carminius</name>
    <dbReference type="NCBI Taxonomy" id="2665496"/>
    <lineage>
        <taxon>Bacteria</taxon>
        <taxon>Bacillati</taxon>
        <taxon>Actinomycetota</taxon>
        <taxon>Actinomycetes</taxon>
        <taxon>Kitasatosporales</taxon>
        <taxon>Streptomycetaceae</taxon>
        <taxon>Streptomyces</taxon>
    </lineage>
</organism>
<name>A0A2M8M5R6_9ACTN</name>
<dbReference type="SMART" id="SM00422">
    <property type="entry name" value="HTH_MERR"/>
    <property type="match status" value="1"/>
</dbReference>
<dbReference type="PANTHER" id="PTHR30204:SF69">
    <property type="entry name" value="MERR-FAMILY TRANSCRIPTIONAL REGULATOR"/>
    <property type="match status" value="1"/>
</dbReference>
<dbReference type="EMBL" id="PGGW01000011">
    <property type="protein sequence ID" value="PJE99518.1"/>
    <property type="molecule type" value="Genomic_DNA"/>
</dbReference>
<dbReference type="RefSeq" id="WP_100200560.1">
    <property type="nucleotide sequence ID" value="NZ_PGGW01000011.1"/>
</dbReference>
<feature type="domain" description="HTH merR-type" evidence="5">
    <location>
        <begin position="1"/>
        <end position="71"/>
    </location>
</feature>
<dbReference type="PANTHER" id="PTHR30204">
    <property type="entry name" value="REDOX-CYCLING DRUG-SENSING TRANSCRIPTIONAL ACTIVATOR SOXR"/>
    <property type="match status" value="1"/>
</dbReference>
<keyword evidence="4" id="KW-0804">Transcription</keyword>
<dbReference type="GO" id="GO:0003677">
    <property type="term" value="F:DNA binding"/>
    <property type="evidence" value="ECO:0007669"/>
    <property type="project" value="UniProtKB-KW"/>
</dbReference>
<evidence type="ECO:0000256" key="4">
    <source>
        <dbReference type="ARBA" id="ARBA00023163"/>
    </source>
</evidence>
<comment type="caution">
    <text evidence="6">The sequence shown here is derived from an EMBL/GenBank/DDBJ whole genome shotgun (WGS) entry which is preliminary data.</text>
</comment>
<dbReference type="Proteomes" id="UP000230407">
    <property type="component" value="Unassembled WGS sequence"/>
</dbReference>
<dbReference type="Gene3D" id="1.10.1660.10">
    <property type="match status" value="1"/>
</dbReference>
<dbReference type="InterPro" id="IPR047057">
    <property type="entry name" value="MerR_fam"/>
</dbReference>
<proteinExistence type="predicted"/>
<evidence type="ECO:0000256" key="1">
    <source>
        <dbReference type="ARBA" id="ARBA00022491"/>
    </source>
</evidence>
<keyword evidence="1" id="KW-0678">Repressor</keyword>
<dbReference type="SUPFAM" id="SSF46955">
    <property type="entry name" value="Putative DNA-binding domain"/>
    <property type="match status" value="1"/>
</dbReference>
<gene>
    <name evidence="6" type="ORF">CUT44_03085</name>
</gene>
<dbReference type="GO" id="GO:0003700">
    <property type="term" value="F:DNA-binding transcription factor activity"/>
    <property type="evidence" value="ECO:0007669"/>
    <property type="project" value="InterPro"/>
</dbReference>
<keyword evidence="3" id="KW-0238">DNA-binding</keyword>
<dbReference type="PROSITE" id="PS50937">
    <property type="entry name" value="HTH_MERR_2"/>
    <property type="match status" value="1"/>
</dbReference>
<reference evidence="6 7" key="1">
    <citation type="submission" date="2017-11" db="EMBL/GenBank/DDBJ databases">
        <title>Streptomyces carmine sp. nov., a novel actinomycete isolated from Sophora alopecuroides in Xinjiang, China.</title>
        <authorList>
            <person name="Wang Y."/>
            <person name="Luo X."/>
            <person name="Wan C."/>
            <person name="Zhang L."/>
        </authorList>
    </citation>
    <scope>NUCLEOTIDE SEQUENCE [LARGE SCALE GENOMIC DNA]</scope>
    <source>
        <strain evidence="6 7">TRM SA0054</strain>
    </source>
</reference>
<dbReference type="InterPro" id="IPR000551">
    <property type="entry name" value="MerR-type_HTH_dom"/>
</dbReference>
<evidence type="ECO:0000256" key="3">
    <source>
        <dbReference type="ARBA" id="ARBA00023125"/>
    </source>
</evidence>
<evidence type="ECO:0000256" key="2">
    <source>
        <dbReference type="ARBA" id="ARBA00023015"/>
    </source>
</evidence>
<dbReference type="AlphaFoldDB" id="A0A2M8M5R6"/>
<keyword evidence="2" id="KW-0805">Transcription regulation</keyword>
<evidence type="ECO:0000313" key="6">
    <source>
        <dbReference type="EMBL" id="PJE99518.1"/>
    </source>
</evidence>
<evidence type="ECO:0000259" key="5">
    <source>
        <dbReference type="PROSITE" id="PS50937"/>
    </source>
</evidence>